<dbReference type="AlphaFoldDB" id="A0A0E9Q8P5"/>
<protein>
    <submittedName>
        <fullName evidence="1">Uncharacterized protein</fullName>
    </submittedName>
</protein>
<sequence length="17" mass="2006">MAEGFRLCFHLFGALFF</sequence>
<dbReference type="EMBL" id="GBXM01095690">
    <property type="protein sequence ID" value="JAH12887.1"/>
    <property type="molecule type" value="Transcribed_RNA"/>
</dbReference>
<proteinExistence type="predicted"/>
<reference evidence="1" key="2">
    <citation type="journal article" date="2015" name="Fish Shellfish Immunol.">
        <title>Early steps in the European eel (Anguilla anguilla)-Vibrio vulnificus interaction in the gills: Role of the RtxA13 toxin.</title>
        <authorList>
            <person name="Callol A."/>
            <person name="Pajuelo D."/>
            <person name="Ebbesson L."/>
            <person name="Teles M."/>
            <person name="MacKenzie S."/>
            <person name="Amaro C."/>
        </authorList>
    </citation>
    <scope>NUCLEOTIDE SEQUENCE</scope>
</reference>
<organism evidence="1">
    <name type="scientific">Anguilla anguilla</name>
    <name type="common">European freshwater eel</name>
    <name type="synonym">Muraena anguilla</name>
    <dbReference type="NCBI Taxonomy" id="7936"/>
    <lineage>
        <taxon>Eukaryota</taxon>
        <taxon>Metazoa</taxon>
        <taxon>Chordata</taxon>
        <taxon>Craniata</taxon>
        <taxon>Vertebrata</taxon>
        <taxon>Euteleostomi</taxon>
        <taxon>Actinopterygii</taxon>
        <taxon>Neopterygii</taxon>
        <taxon>Teleostei</taxon>
        <taxon>Anguilliformes</taxon>
        <taxon>Anguillidae</taxon>
        <taxon>Anguilla</taxon>
    </lineage>
</organism>
<reference evidence="1" key="1">
    <citation type="submission" date="2014-11" db="EMBL/GenBank/DDBJ databases">
        <authorList>
            <person name="Amaro Gonzalez C."/>
        </authorList>
    </citation>
    <scope>NUCLEOTIDE SEQUENCE</scope>
</reference>
<evidence type="ECO:0000313" key="1">
    <source>
        <dbReference type="EMBL" id="JAH12887.1"/>
    </source>
</evidence>
<accession>A0A0E9Q8P5</accession>
<name>A0A0E9Q8P5_ANGAN</name>